<feature type="non-terminal residue" evidence="1">
    <location>
        <position position="1"/>
    </location>
</feature>
<accession>A0A371EYE5</accession>
<keyword evidence="2" id="KW-1185">Reference proteome</keyword>
<protein>
    <submittedName>
        <fullName evidence="1">Uncharacterized protein</fullName>
    </submittedName>
</protein>
<dbReference type="AlphaFoldDB" id="A0A371EYE5"/>
<proteinExistence type="predicted"/>
<organism evidence="1 2">
    <name type="scientific">Mucuna pruriens</name>
    <name type="common">Velvet bean</name>
    <name type="synonym">Dolichos pruriens</name>
    <dbReference type="NCBI Taxonomy" id="157652"/>
    <lineage>
        <taxon>Eukaryota</taxon>
        <taxon>Viridiplantae</taxon>
        <taxon>Streptophyta</taxon>
        <taxon>Embryophyta</taxon>
        <taxon>Tracheophyta</taxon>
        <taxon>Spermatophyta</taxon>
        <taxon>Magnoliopsida</taxon>
        <taxon>eudicotyledons</taxon>
        <taxon>Gunneridae</taxon>
        <taxon>Pentapetalae</taxon>
        <taxon>rosids</taxon>
        <taxon>fabids</taxon>
        <taxon>Fabales</taxon>
        <taxon>Fabaceae</taxon>
        <taxon>Papilionoideae</taxon>
        <taxon>50 kb inversion clade</taxon>
        <taxon>NPAAA clade</taxon>
        <taxon>indigoferoid/millettioid clade</taxon>
        <taxon>Phaseoleae</taxon>
        <taxon>Mucuna</taxon>
    </lineage>
</organism>
<sequence length="61" mass="6857">FCCSCWFLDKLQTEEDKMQAVLVHQRLGDALKGEVSLPTTLFVKEKKGLVGKAKRTQSCNV</sequence>
<gene>
    <name evidence="1" type="ORF">CR513_49618</name>
</gene>
<reference evidence="1" key="1">
    <citation type="submission" date="2018-05" db="EMBL/GenBank/DDBJ databases">
        <title>Draft genome of Mucuna pruriens seed.</title>
        <authorList>
            <person name="Nnadi N.E."/>
            <person name="Vos R."/>
            <person name="Hasami M.H."/>
            <person name="Devisetty U.K."/>
            <person name="Aguiy J.C."/>
        </authorList>
    </citation>
    <scope>NUCLEOTIDE SEQUENCE [LARGE SCALE GENOMIC DNA]</scope>
    <source>
        <strain evidence="1">JCA_2017</strain>
    </source>
</reference>
<evidence type="ECO:0000313" key="2">
    <source>
        <dbReference type="Proteomes" id="UP000257109"/>
    </source>
</evidence>
<comment type="caution">
    <text evidence="1">The sequence shown here is derived from an EMBL/GenBank/DDBJ whole genome shotgun (WGS) entry which is preliminary data.</text>
</comment>
<name>A0A371EYE5_MUCPR</name>
<dbReference type="EMBL" id="QJKJ01011474">
    <property type="protein sequence ID" value="RDX71077.1"/>
    <property type="molecule type" value="Genomic_DNA"/>
</dbReference>
<dbReference type="Proteomes" id="UP000257109">
    <property type="component" value="Unassembled WGS sequence"/>
</dbReference>
<evidence type="ECO:0000313" key="1">
    <source>
        <dbReference type="EMBL" id="RDX71077.1"/>
    </source>
</evidence>